<accession>A0ABS5VQ83</accession>
<protein>
    <submittedName>
        <fullName evidence="2">Uncharacterized protein</fullName>
    </submittedName>
</protein>
<name>A0ABS5VQ83_9BACT</name>
<feature type="transmembrane region" description="Helical" evidence="1">
    <location>
        <begin position="42"/>
        <end position="60"/>
    </location>
</feature>
<feature type="transmembrane region" description="Helical" evidence="1">
    <location>
        <begin position="94"/>
        <end position="116"/>
    </location>
</feature>
<dbReference type="Proteomes" id="UP000772618">
    <property type="component" value="Unassembled WGS sequence"/>
</dbReference>
<dbReference type="EMBL" id="JAHESD010000017">
    <property type="protein sequence ID" value="MBT1703614.1"/>
    <property type="molecule type" value="Genomic_DNA"/>
</dbReference>
<evidence type="ECO:0000313" key="2">
    <source>
        <dbReference type="EMBL" id="MBT1703614.1"/>
    </source>
</evidence>
<evidence type="ECO:0000256" key="1">
    <source>
        <dbReference type="SAM" id="Phobius"/>
    </source>
</evidence>
<keyword evidence="3" id="KW-1185">Reference proteome</keyword>
<evidence type="ECO:0000313" key="3">
    <source>
        <dbReference type="Proteomes" id="UP000772618"/>
    </source>
</evidence>
<dbReference type="RefSeq" id="WP_254153576.1">
    <property type="nucleotide sequence ID" value="NZ_JAHESD010000017.1"/>
</dbReference>
<gene>
    <name evidence="2" type="ORF">KK060_10010</name>
</gene>
<keyword evidence="1" id="KW-0472">Membrane</keyword>
<comment type="caution">
    <text evidence="2">The sequence shown here is derived from an EMBL/GenBank/DDBJ whole genome shotgun (WGS) entry which is preliminary data.</text>
</comment>
<reference evidence="2 3" key="1">
    <citation type="submission" date="2021-05" db="EMBL/GenBank/DDBJ databases">
        <title>A Polyphasic approach of four new species of the genus Ohtaekwangia: Ohtaekwangia histidinii sp. nov., Ohtaekwangia cretensis sp. nov., Ohtaekwangia indiensis sp. nov., Ohtaekwangia reichenbachii sp. nov. from diverse environment.</title>
        <authorList>
            <person name="Octaviana S."/>
        </authorList>
    </citation>
    <scope>NUCLEOTIDE SEQUENCE [LARGE SCALE GENOMIC DNA]</scope>
    <source>
        <strain evidence="2 3">PWU20</strain>
    </source>
</reference>
<sequence length="275" mass="31840">MNLVFGSLFLFILISPGLFFRFSYLQGSYAKLTFKVSAVEEIFWALVPALLFQLAGMWVTENVFNTSVNLDIVYQLITGEQSNFQIIKASAIPFSIYITVLLIIGVVCGLTTRALVRVLRLDLYLKFLRFGNEWYYLLSGESLNLPIKKRNETWYGSIKDYFKSLRKKKTIPLLIQVDALVNSSEGDMIYSGVLKDFFLSKDNGLDRIYLSNVYRRSFRNDLANEENNPGFLARDTDERYYTMPGYAIVISYDKIQNLNITYYLEQNFEDEVTNE</sequence>
<organism evidence="2 3">
    <name type="scientific">Chryseosolibacter indicus</name>
    <dbReference type="NCBI Taxonomy" id="2782351"/>
    <lineage>
        <taxon>Bacteria</taxon>
        <taxon>Pseudomonadati</taxon>
        <taxon>Bacteroidota</taxon>
        <taxon>Cytophagia</taxon>
        <taxon>Cytophagales</taxon>
        <taxon>Chryseotaleaceae</taxon>
        <taxon>Chryseosolibacter</taxon>
    </lineage>
</organism>
<keyword evidence="1" id="KW-1133">Transmembrane helix</keyword>
<proteinExistence type="predicted"/>
<feature type="transmembrane region" description="Helical" evidence="1">
    <location>
        <begin position="6"/>
        <end position="22"/>
    </location>
</feature>
<keyword evidence="1" id="KW-0812">Transmembrane</keyword>